<protein>
    <submittedName>
        <fullName evidence="2">Uncharacterized protein</fullName>
    </submittedName>
</protein>
<evidence type="ECO:0000313" key="2">
    <source>
        <dbReference type="EMBL" id="GIX67779.1"/>
    </source>
</evidence>
<proteinExistence type="predicted"/>
<dbReference type="AlphaFoldDB" id="A0AAV4M5X7"/>
<dbReference type="Proteomes" id="UP001054945">
    <property type="component" value="Unassembled WGS sequence"/>
</dbReference>
<accession>A0AAV4M5X7</accession>
<name>A0AAV4M5X7_CAEEX</name>
<feature type="region of interest" description="Disordered" evidence="1">
    <location>
        <begin position="1"/>
        <end position="62"/>
    </location>
</feature>
<evidence type="ECO:0000313" key="3">
    <source>
        <dbReference type="Proteomes" id="UP001054945"/>
    </source>
</evidence>
<gene>
    <name evidence="2" type="ORF">CEXT_211001</name>
</gene>
<feature type="compositionally biased region" description="Basic and acidic residues" evidence="1">
    <location>
        <begin position="1"/>
        <end position="49"/>
    </location>
</feature>
<dbReference type="EMBL" id="BPLR01019431">
    <property type="protein sequence ID" value="GIX67779.1"/>
    <property type="molecule type" value="Genomic_DNA"/>
</dbReference>
<keyword evidence="3" id="KW-1185">Reference proteome</keyword>
<evidence type="ECO:0000256" key="1">
    <source>
        <dbReference type="SAM" id="MobiDB-lite"/>
    </source>
</evidence>
<feature type="compositionally biased region" description="Basic residues" evidence="1">
    <location>
        <begin position="50"/>
        <end position="61"/>
    </location>
</feature>
<organism evidence="2 3">
    <name type="scientific">Caerostris extrusa</name>
    <name type="common">Bark spider</name>
    <name type="synonym">Caerostris bankana</name>
    <dbReference type="NCBI Taxonomy" id="172846"/>
    <lineage>
        <taxon>Eukaryota</taxon>
        <taxon>Metazoa</taxon>
        <taxon>Ecdysozoa</taxon>
        <taxon>Arthropoda</taxon>
        <taxon>Chelicerata</taxon>
        <taxon>Arachnida</taxon>
        <taxon>Araneae</taxon>
        <taxon>Araneomorphae</taxon>
        <taxon>Entelegynae</taxon>
        <taxon>Araneoidea</taxon>
        <taxon>Araneidae</taxon>
        <taxon>Caerostris</taxon>
    </lineage>
</organism>
<comment type="caution">
    <text evidence="2">The sequence shown here is derived from an EMBL/GenBank/DDBJ whole genome shotgun (WGS) entry which is preliminary data.</text>
</comment>
<reference evidence="2 3" key="1">
    <citation type="submission" date="2021-06" db="EMBL/GenBank/DDBJ databases">
        <title>Caerostris extrusa draft genome.</title>
        <authorList>
            <person name="Kono N."/>
            <person name="Arakawa K."/>
        </authorList>
    </citation>
    <scope>NUCLEOTIDE SEQUENCE [LARGE SCALE GENOMIC DNA]</scope>
</reference>
<sequence length="155" mass="18783">MKERRTERGEGRKERKTEKKEGKKERRNEGRKERITEGPNEGKKEIKNRRTERRKVGKKDRKKETYSYFWPLLRQKVLLQNIAANLDFRRDGLRTHRFLLNLSNENHNEVYEPLFFNGKSHCVNDEKSFSKYYAAFIRLSHKKHCKQIASAWLPY</sequence>